<reference evidence="1" key="1">
    <citation type="submission" date="2023-03" db="EMBL/GenBank/DDBJ databases">
        <authorList>
            <person name="Shen W."/>
            <person name="Cai J."/>
        </authorList>
    </citation>
    <scope>NUCLEOTIDE SEQUENCE</scope>
    <source>
        <strain evidence="1">B646-2</strain>
    </source>
</reference>
<gene>
    <name evidence="1" type="ORF">P7D78_14695</name>
</gene>
<sequence length="190" mass="22087">MKIKYLKRTQFFGDYQACRVIWITTLKGELLVKFTITDGEGKHLYTIMEPPESDTFDLSNNVLSLEQLEEIRDLLKANNPEIEWDITDEEEVIFMLGFFGECLARRHWLARDSKKNEDVIADYIFDASDKIVKGECFQTDYFKKEATEGEIIENYLLPKLLARDEVDTIVLNIARAGQVNSYSIVIQENE</sequence>
<name>A0AAW8T4G1_9ENTE</name>
<dbReference type="RefSeq" id="WP_010744313.1">
    <property type="nucleotide sequence ID" value="NZ_BAAAXM010000054.1"/>
</dbReference>
<dbReference type="Proteomes" id="UP001249240">
    <property type="component" value="Unassembled WGS sequence"/>
</dbReference>
<comment type="caution">
    <text evidence="1">The sequence shown here is derived from an EMBL/GenBank/DDBJ whole genome shotgun (WGS) entry which is preliminary data.</text>
</comment>
<organism evidence="1 2">
    <name type="scientific">Enterococcus raffinosus</name>
    <dbReference type="NCBI Taxonomy" id="71452"/>
    <lineage>
        <taxon>Bacteria</taxon>
        <taxon>Bacillati</taxon>
        <taxon>Bacillota</taxon>
        <taxon>Bacilli</taxon>
        <taxon>Lactobacillales</taxon>
        <taxon>Enterococcaceae</taxon>
        <taxon>Enterococcus</taxon>
    </lineage>
</organism>
<dbReference type="AlphaFoldDB" id="A0AAW8T4G1"/>
<evidence type="ECO:0000313" key="1">
    <source>
        <dbReference type="EMBL" id="MDT2539382.1"/>
    </source>
</evidence>
<proteinExistence type="predicted"/>
<accession>A0AAW8T4G1</accession>
<dbReference type="EMBL" id="JARPXM010000016">
    <property type="protein sequence ID" value="MDT2539382.1"/>
    <property type="molecule type" value="Genomic_DNA"/>
</dbReference>
<evidence type="ECO:0000313" key="2">
    <source>
        <dbReference type="Proteomes" id="UP001249240"/>
    </source>
</evidence>
<protein>
    <submittedName>
        <fullName evidence="1">Uncharacterized protein</fullName>
    </submittedName>
</protein>